<dbReference type="Proteomes" id="UP000619260">
    <property type="component" value="Unassembled WGS sequence"/>
</dbReference>
<dbReference type="AlphaFoldDB" id="A0A8J4DR83"/>
<dbReference type="GO" id="GO:0009898">
    <property type="term" value="C:cytoplasmic side of plasma membrane"/>
    <property type="evidence" value="ECO:0007669"/>
    <property type="project" value="TreeGrafter"/>
</dbReference>
<protein>
    <submittedName>
        <fullName evidence="3">Septum formation initiator</fullName>
    </submittedName>
</protein>
<dbReference type="NCBIfam" id="TIGR03815">
    <property type="entry name" value="CpaE_hom_Actino"/>
    <property type="match status" value="1"/>
</dbReference>
<dbReference type="InterPro" id="IPR050625">
    <property type="entry name" value="ParA/MinD_ATPase"/>
</dbReference>
<proteinExistence type="predicted"/>
<feature type="domain" description="CobQ/CobB/MinD/ParA nucleotide binding" evidence="1">
    <location>
        <begin position="139"/>
        <end position="284"/>
    </location>
</feature>
<dbReference type="Pfam" id="PF26563">
    <property type="entry name" value="Rv3660c_N"/>
    <property type="match status" value="1"/>
</dbReference>
<dbReference type="InterPro" id="IPR022521">
    <property type="entry name" value="Rv3660c"/>
</dbReference>
<dbReference type="InterPro" id="IPR059050">
    <property type="entry name" value="Rv3660c_N"/>
</dbReference>
<evidence type="ECO:0000313" key="4">
    <source>
        <dbReference type="Proteomes" id="UP000619260"/>
    </source>
</evidence>
<dbReference type="GO" id="GO:0005524">
    <property type="term" value="F:ATP binding"/>
    <property type="evidence" value="ECO:0007669"/>
    <property type="project" value="TreeGrafter"/>
</dbReference>
<dbReference type="Gene3D" id="3.40.50.300">
    <property type="entry name" value="P-loop containing nucleotide triphosphate hydrolases"/>
    <property type="match status" value="1"/>
</dbReference>
<keyword evidence="4" id="KW-1185">Reference proteome</keyword>
<feature type="domain" description="Rv3660c-like CheY-like N-terminal" evidence="2">
    <location>
        <begin position="26"/>
        <end position="129"/>
    </location>
</feature>
<dbReference type="InterPro" id="IPR002586">
    <property type="entry name" value="CobQ/CobB/MinD/ParA_Nub-bd_dom"/>
</dbReference>
<evidence type="ECO:0000259" key="1">
    <source>
        <dbReference type="Pfam" id="PF01656"/>
    </source>
</evidence>
<gene>
    <name evidence="3" type="ORF">Val02_42650</name>
</gene>
<dbReference type="PANTHER" id="PTHR43384:SF11">
    <property type="entry name" value="SEPTUM SITE DETERMINING PROTEIN"/>
    <property type="match status" value="1"/>
</dbReference>
<accession>A0A8J4DR83</accession>
<name>A0A8J4DR83_9ACTN</name>
<reference evidence="3" key="1">
    <citation type="submission" date="2021-01" db="EMBL/GenBank/DDBJ databases">
        <title>Whole genome shotgun sequence of Virgisporangium aliadipatigenens NBRC 105644.</title>
        <authorList>
            <person name="Komaki H."/>
            <person name="Tamura T."/>
        </authorList>
    </citation>
    <scope>NUCLEOTIDE SEQUENCE</scope>
    <source>
        <strain evidence="3">NBRC 105644</strain>
    </source>
</reference>
<dbReference type="EMBL" id="BOPF01000014">
    <property type="protein sequence ID" value="GIJ47379.1"/>
    <property type="molecule type" value="Genomic_DNA"/>
</dbReference>
<dbReference type="Pfam" id="PF01656">
    <property type="entry name" value="CbiA"/>
    <property type="match status" value="1"/>
</dbReference>
<dbReference type="GO" id="GO:0051782">
    <property type="term" value="P:negative regulation of cell division"/>
    <property type="evidence" value="ECO:0007669"/>
    <property type="project" value="TreeGrafter"/>
</dbReference>
<evidence type="ECO:0000313" key="3">
    <source>
        <dbReference type="EMBL" id="GIJ47379.1"/>
    </source>
</evidence>
<comment type="caution">
    <text evidence="3">The sequence shown here is derived from an EMBL/GenBank/DDBJ whole genome shotgun (WGS) entry which is preliminary data.</text>
</comment>
<sequence>MPAGSATVCGMAVRTLTPSRIRPLLVTDDAALLDEVLQVAASAGADVEVAVDPAGARPHYGLAPIVLVGVDQAEACGRAALPPRAGVVLVGLVADPPWPLAQAIGAEHIALLPSASSWLAERFAVAAGRPPVPMPSRVVATVGGKGGAGASVLAAGLSVTAARSGLRVLLIDADPLGGGLDLVLGWEELDGLRWPGLASQTMGPVSPPALVDALPKRGDLAVLSCDRDAEWELPADAIDAAITAGRQSRDLVVIDLPRHFDDVSAIALAQADRVLLVVPAELRGCAAAARVAAGAQRFTKTLRLVVRGSTKLRPREIERALGIPVAGIFRNDPALAQLLERGEPPAGSGNGPLAGLCRELLAGLGLDTFGRAA</sequence>
<organism evidence="3 4">
    <name type="scientific">Virgisporangium aliadipatigenens</name>
    <dbReference type="NCBI Taxonomy" id="741659"/>
    <lineage>
        <taxon>Bacteria</taxon>
        <taxon>Bacillati</taxon>
        <taxon>Actinomycetota</taxon>
        <taxon>Actinomycetes</taxon>
        <taxon>Micromonosporales</taxon>
        <taxon>Micromonosporaceae</taxon>
        <taxon>Virgisporangium</taxon>
    </lineage>
</organism>
<dbReference type="SUPFAM" id="SSF52540">
    <property type="entry name" value="P-loop containing nucleoside triphosphate hydrolases"/>
    <property type="match status" value="1"/>
</dbReference>
<dbReference type="InterPro" id="IPR027417">
    <property type="entry name" value="P-loop_NTPase"/>
</dbReference>
<evidence type="ECO:0000259" key="2">
    <source>
        <dbReference type="Pfam" id="PF26563"/>
    </source>
</evidence>
<dbReference type="PANTHER" id="PTHR43384">
    <property type="entry name" value="SEPTUM SITE-DETERMINING PROTEIN MIND HOMOLOG, CHLOROPLASTIC-RELATED"/>
    <property type="match status" value="1"/>
</dbReference>
<dbReference type="GO" id="GO:0005829">
    <property type="term" value="C:cytosol"/>
    <property type="evidence" value="ECO:0007669"/>
    <property type="project" value="TreeGrafter"/>
</dbReference>
<dbReference type="GO" id="GO:0016887">
    <property type="term" value="F:ATP hydrolysis activity"/>
    <property type="evidence" value="ECO:0007669"/>
    <property type="project" value="TreeGrafter"/>
</dbReference>